<protein>
    <recommendedName>
        <fullName evidence="5">Protein-S-isoprenylcysteine O-methyltransferase</fullName>
        <ecNumber evidence="5">2.1.1.100</ecNumber>
    </recommendedName>
</protein>
<keyword evidence="3 5" id="KW-1133">Transmembrane helix</keyword>
<comment type="similarity">
    <text evidence="5">Belongs to the class VI-like SAM-binding methyltransferase superfamily. Isoprenylcysteine carboxyl methyltransferase family.</text>
</comment>
<sequence>MQRALKSVTITPAKLSIELYRAHAGFAVFTSIVTLEAGEGLRIYTVSSTPLLKIPLLASNAVFIVIGSTSPNPPPKPSELSKYGRQDSISRGNFNALLHIIKSVAVITAVAEIAVILAQEYPSLSGHISLLPLSPSSGVRVTNTFVASGTLISMGGLIRWWCYRTLGRFFTYELSVKEEHQLVTVGPYSIVRHPSYTGGIMQTIGVVLWSLDPGSWWSNLGRFSVTARNICVVLWLSFWIIFAVSGVSRLSKEDRILKKEFGDQWEKWSRITPYKLIPFVY</sequence>
<evidence type="ECO:0000256" key="2">
    <source>
        <dbReference type="ARBA" id="ARBA00022692"/>
    </source>
</evidence>
<evidence type="ECO:0000256" key="5">
    <source>
        <dbReference type="RuleBase" id="RU362022"/>
    </source>
</evidence>
<dbReference type="STRING" id="139825.A0A401GV74"/>
<evidence type="ECO:0000256" key="3">
    <source>
        <dbReference type="ARBA" id="ARBA00022989"/>
    </source>
</evidence>
<dbReference type="EC" id="2.1.1.100" evidence="5"/>
<feature type="transmembrane region" description="Helical" evidence="5">
    <location>
        <begin position="232"/>
        <end position="250"/>
    </location>
</feature>
<comment type="caution">
    <text evidence="6">The sequence shown here is derived from an EMBL/GenBank/DDBJ whole genome shotgun (WGS) entry which is preliminary data.</text>
</comment>
<name>A0A401GV74_9APHY</name>
<dbReference type="Proteomes" id="UP000287166">
    <property type="component" value="Unassembled WGS sequence"/>
</dbReference>
<comment type="catalytic activity">
    <reaction evidence="5">
        <text>[protein]-C-terminal S-[(2E,6E)-farnesyl]-L-cysteine + S-adenosyl-L-methionine = [protein]-C-terminal S-[(2E,6E)-farnesyl]-L-cysteine methyl ester + S-adenosyl-L-homocysteine</text>
        <dbReference type="Rhea" id="RHEA:21672"/>
        <dbReference type="Rhea" id="RHEA-COMP:12125"/>
        <dbReference type="Rhea" id="RHEA-COMP:12126"/>
        <dbReference type="ChEBI" id="CHEBI:57856"/>
        <dbReference type="ChEBI" id="CHEBI:59789"/>
        <dbReference type="ChEBI" id="CHEBI:90510"/>
        <dbReference type="ChEBI" id="CHEBI:90511"/>
        <dbReference type="EC" id="2.1.1.100"/>
    </reaction>
</comment>
<dbReference type="GO" id="GO:0032259">
    <property type="term" value="P:methylation"/>
    <property type="evidence" value="ECO:0007669"/>
    <property type="project" value="UniProtKB-KW"/>
</dbReference>
<dbReference type="GO" id="GO:0005789">
    <property type="term" value="C:endoplasmic reticulum membrane"/>
    <property type="evidence" value="ECO:0007669"/>
    <property type="project" value="UniProtKB-SubCell"/>
</dbReference>
<dbReference type="InParanoid" id="A0A401GV74"/>
<dbReference type="GeneID" id="38783006"/>
<evidence type="ECO:0000313" key="6">
    <source>
        <dbReference type="EMBL" id="GBE86089.1"/>
    </source>
</evidence>
<accession>A0A401GV74</accession>
<comment type="caution">
    <text evidence="5">Lacks conserved residue(s) required for the propagation of feature annotation.</text>
</comment>
<dbReference type="AlphaFoldDB" id="A0A401GV74"/>
<keyword evidence="5" id="KW-0949">S-adenosyl-L-methionine</keyword>
<evidence type="ECO:0000256" key="4">
    <source>
        <dbReference type="ARBA" id="ARBA00023136"/>
    </source>
</evidence>
<keyword evidence="5" id="KW-0808">Transferase</keyword>
<keyword evidence="5" id="KW-0489">Methyltransferase</keyword>
<keyword evidence="2 5" id="KW-0812">Transmembrane</keyword>
<keyword evidence="7" id="KW-1185">Reference proteome</keyword>
<dbReference type="GO" id="GO:0004671">
    <property type="term" value="F:protein C-terminal S-isoprenylcysteine carboxyl O-methyltransferase activity"/>
    <property type="evidence" value="ECO:0007669"/>
    <property type="project" value="UniProtKB-EC"/>
</dbReference>
<organism evidence="6 7">
    <name type="scientific">Sparassis crispa</name>
    <dbReference type="NCBI Taxonomy" id="139825"/>
    <lineage>
        <taxon>Eukaryota</taxon>
        <taxon>Fungi</taxon>
        <taxon>Dikarya</taxon>
        <taxon>Basidiomycota</taxon>
        <taxon>Agaricomycotina</taxon>
        <taxon>Agaricomycetes</taxon>
        <taxon>Polyporales</taxon>
        <taxon>Sparassidaceae</taxon>
        <taxon>Sparassis</taxon>
    </lineage>
</organism>
<keyword evidence="5" id="KW-0256">Endoplasmic reticulum</keyword>
<dbReference type="PANTHER" id="PTHR12714:SF9">
    <property type="entry name" value="PROTEIN-S-ISOPRENYLCYSTEINE O-METHYLTRANSFERASE"/>
    <property type="match status" value="1"/>
</dbReference>
<proteinExistence type="inferred from homology"/>
<evidence type="ECO:0000313" key="7">
    <source>
        <dbReference type="Proteomes" id="UP000287166"/>
    </source>
</evidence>
<dbReference type="Gene3D" id="1.20.120.1630">
    <property type="match status" value="1"/>
</dbReference>
<dbReference type="OrthoDB" id="422086at2759"/>
<gene>
    <name evidence="6" type="ORF">SCP_0806130</name>
</gene>
<reference evidence="6 7" key="1">
    <citation type="journal article" date="2018" name="Sci. Rep.">
        <title>Genome sequence of the cauliflower mushroom Sparassis crispa (Hanabiratake) and its association with beneficial usage.</title>
        <authorList>
            <person name="Kiyama R."/>
            <person name="Furutani Y."/>
            <person name="Kawaguchi K."/>
            <person name="Nakanishi T."/>
        </authorList>
    </citation>
    <scope>NUCLEOTIDE SEQUENCE [LARGE SCALE GENOMIC DNA]</scope>
</reference>
<dbReference type="RefSeq" id="XP_027617002.1">
    <property type="nucleotide sequence ID" value="XM_027761201.1"/>
</dbReference>
<dbReference type="EMBL" id="BFAD01000008">
    <property type="protein sequence ID" value="GBE86089.1"/>
    <property type="molecule type" value="Genomic_DNA"/>
</dbReference>
<dbReference type="PANTHER" id="PTHR12714">
    <property type="entry name" value="PROTEIN-S ISOPRENYLCYSTEINE O-METHYLTRANSFERASE"/>
    <property type="match status" value="1"/>
</dbReference>
<keyword evidence="4 5" id="KW-0472">Membrane</keyword>
<comment type="subcellular location">
    <subcellularLocation>
        <location evidence="5">Endoplasmic reticulum membrane</location>
        <topology evidence="5">Multi-pass membrane protein</topology>
    </subcellularLocation>
    <subcellularLocation>
        <location evidence="1">Membrane</location>
        <topology evidence="1">Multi-pass membrane protein</topology>
    </subcellularLocation>
</comment>
<dbReference type="Pfam" id="PF04140">
    <property type="entry name" value="ICMT"/>
    <property type="match status" value="1"/>
</dbReference>
<evidence type="ECO:0000256" key="1">
    <source>
        <dbReference type="ARBA" id="ARBA00004141"/>
    </source>
</evidence>
<dbReference type="InterPro" id="IPR007269">
    <property type="entry name" value="ICMT_MeTrfase"/>
</dbReference>